<feature type="coiled-coil region" evidence="1">
    <location>
        <begin position="60"/>
        <end position="94"/>
    </location>
</feature>
<keyword evidence="1" id="KW-0175">Coiled coil</keyword>
<dbReference type="Proteomes" id="UP000229401">
    <property type="component" value="Unassembled WGS sequence"/>
</dbReference>
<proteinExistence type="predicted"/>
<name>A0A2M7QJ40_9BACT</name>
<reference evidence="3" key="1">
    <citation type="submission" date="2017-09" db="EMBL/GenBank/DDBJ databases">
        <title>Depth-based differentiation of microbial function through sediment-hosted aquifers and enrichment of novel symbionts in the deep terrestrial subsurface.</title>
        <authorList>
            <person name="Probst A.J."/>
            <person name="Ladd B."/>
            <person name="Jarett J.K."/>
            <person name="Geller-Mcgrath D.E."/>
            <person name="Sieber C.M.K."/>
            <person name="Emerson J.B."/>
            <person name="Anantharaman K."/>
            <person name="Thomas B.C."/>
            <person name="Malmstrom R."/>
            <person name="Stieglmeier M."/>
            <person name="Klingl A."/>
            <person name="Woyke T."/>
            <person name="Ryan C.M."/>
            <person name="Banfield J.F."/>
        </authorList>
    </citation>
    <scope>NUCLEOTIDE SEQUENCE [LARGE SCALE GENOMIC DNA]</scope>
</reference>
<protein>
    <submittedName>
        <fullName evidence="2">Uncharacterized protein</fullName>
    </submittedName>
</protein>
<comment type="caution">
    <text evidence="2">The sequence shown here is derived from an EMBL/GenBank/DDBJ whole genome shotgun (WGS) entry which is preliminary data.</text>
</comment>
<dbReference type="AlphaFoldDB" id="A0A2M7QJ40"/>
<accession>A0A2M7QJ40</accession>
<organism evidence="2 3">
    <name type="scientific">Candidatus Roizmanbacteria bacterium CG_4_10_14_0_8_um_filter_33_9</name>
    <dbReference type="NCBI Taxonomy" id="1974826"/>
    <lineage>
        <taxon>Bacteria</taxon>
        <taxon>Candidatus Roizmaniibacteriota</taxon>
    </lineage>
</organism>
<sequence>MITDKDIEKMKVIFATKEDLKTFASKADLKRFPTKDALQALDEKMGRGFVEIINFVGAIKDDIKKELNDFRGEVNELRNEMRDISRNSQSILDNHEARISHLEYTKS</sequence>
<dbReference type="EMBL" id="PFLI01000059">
    <property type="protein sequence ID" value="PIY72312.1"/>
    <property type="molecule type" value="Genomic_DNA"/>
</dbReference>
<gene>
    <name evidence="2" type="ORF">COY87_01630</name>
</gene>
<evidence type="ECO:0000313" key="2">
    <source>
        <dbReference type="EMBL" id="PIY72312.1"/>
    </source>
</evidence>
<evidence type="ECO:0000313" key="3">
    <source>
        <dbReference type="Proteomes" id="UP000229401"/>
    </source>
</evidence>
<evidence type="ECO:0000256" key="1">
    <source>
        <dbReference type="SAM" id="Coils"/>
    </source>
</evidence>